<dbReference type="InterPro" id="IPR018520">
    <property type="entry name" value="UPP_synth-like_CS"/>
</dbReference>
<feature type="binding site" evidence="2">
    <location>
        <position position="86"/>
    </location>
    <ligand>
        <name>substrate</name>
    </ligand>
</feature>
<dbReference type="PANTHER" id="PTHR10291:SF0">
    <property type="entry name" value="DEHYDRODOLICHYL DIPHOSPHATE SYNTHASE 2"/>
    <property type="match status" value="1"/>
</dbReference>
<dbReference type="PANTHER" id="PTHR10291">
    <property type="entry name" value="DEHYDRODOLICHYL DIPHOSPHATE SYNTHASE FAMILY MEMBER"/>
    <property type="match status" value="1"/>
</dbReference>
<dbReference type="HAMAP" id="MF_01139">
    <property type="entry name" value="ISPT"/>
    <property type="match status" value="1"/>
</dbReference>
<evidence type="ECO:0000256" key="2">
    <source>
        <dbReference type="HAMAP-Rule" id="MF_01139"/>
    </source>
</evidence>
<protein>
    <recommendedName>
        <fullName evidence="2">Isoprenyl transferase</fullName>
        <ecNumber evidence="2">2.5.1.-</ecNumber>
    </recommendedName>
</protein>
<organism evidence="3 4">
    <name type="scientific">Megamonas hypermegale</name>
    <dbReference type="NCBI Taxonomy" id="158847"/>
    <lineage>
        <taxon>Bacteria</taxon>
        <taxon>Bacillati</taxon>
        <taxon>Bacillota</taxon>
        <taxon>Negativicutes</taxon>
        <taxon>Selenomonadales</taxon>
        <taxon>Selenomonadaceae</taxon>
        <taxon>Megamonas</taxon>
    </lineage>
</organism>
<dbReference type="NCBIfam" id="NF011405">
    <property type="entry name" value="PRK14830.1"/>
    <property type="match status" value="1"/>
</dbReference>
<feature type="binding site" evidence="2">
    <location>
        <position position="48"/>
    </location>
    <ligand>
        <name>substrate</name>
    </ligand>
</feature>
<feature type="binding site" evidence="2">
    <location>
        <position position="222"/>
    </location>
    <ligand>
        <name>Mg(2+)</name>
        <dbReference type="ChEBI" id="CHEBI:18420"/>
    </ligand>
</feature>
<comment type="subunit">
    <text evidence="2">Homodimer.</text>
</comment>
<feature type="binding site" evidence="2">
    <location>
        <position position="40"/>
    </location>
    <ligand>
        <name>substrate</name>
    </ligand>
</feature>
<gene>
    <name evidence="3" type="primary">uppS</name>
    <name evidence="3" type="ORF">NCTC10571_00876</name>
</gene>
<keyword evidence="2" id="KW-0460">Magnesium</keyword>
<dbReference type="FunFam" id="3.40.1180.10:FF:000001">
    <property type="entry name" value="(2E,6E)-farnesyl-diphosphate-specific ditrans,polycis-undecaprenyl-diphosphate synthase"/>
    <property type="match status" value="1"/>
</dbReference>
<keyword evidence="2" id="KW-0479">Metal-binding</keyword>
<dbReference type="Pfam" id="PF01255">
    <property type="entry name" value="Prenyltransf"/>
    <property type="match status" value="1"/>
</dbReference>
<dbReference type="NCBIfam" id="TIGR00055">
    <property type="entry name" value="uppS"/>
    <property type="match status" value="1"/>
</dbReference>
<feature type="binding site" evidence="2">
    <location>
        <begin position="80"/>
        <end position="82"/>
    </location>
    <ligand>
        <name>substrate</name>
    </ligand>
</feature>
<accession>A0A378NQR0</accession>
<proteinExistence type="inferred from homology"/>
<name>A0A378NQR0_9FIRM</name>
<dbReference type="SUPFAM" id="SSF64005">
    <property type="entry name" value="Undecaprenyl diphosphate synthase"/>
    <property type="match status" value="1"/>
</dbReference>
<comment type="similarity">
    <text evidence="2">Belongs to the UPP synthase family.</text>
</comment>
<dbReference type="GO" id="GO:0045547">
    <property type="term" value="F:ditrans,polycis-polyprenyl diphosphate synthase [(2E,6E)-farnesyl diphosphate specific] activity"/>
    <property type="evidence" value="ECO:0007669"/>
    <property type="project" value="TreeGrafter"/>
</dbReference>
<evidence type="ECO:0000313" key="4">
    <source>
        <dbReference type="Proteomes" id="UP000255234"/>
    </source>
</evidence>
<comment type="function">
    <text evidence="2">Catalyzes the condensation of isopentenyl diphosphate (IPP) with allylic pyrophosphates generating different type of terpenoids.</text>
</comment>
<dbReference type="Proteomes" id="UP000255234">
    <property type="component" value="Unassembled WGS sequence"/>
</dbReference>
<dbReference type="Gene3D" id="3.40.1180.10">
    <property type="entry name" value="Decaprenyl diphosphate synthase-like"/>
    <property type="match status" value="1"/>
</dbReference>
<feature type="binding site" evidence="2">
    <location>
        <begin position="209"/>
        <end position="211"/>
    </location>
    <ligand>
        <name>substrate</name>
    </ligand>
</feature>
<dbReference type="InterPro" id="IPR036424">
    <property type="entry name" value="UPP_synth-like_sf"/>
</dbReference>
<dbReference type="GO" id="GO:0000287">
    <property type="term" value="F:magnesium ion binding"/>
    <property type="evidence" value="ECO:0007669"/>
    <property type="project" value="UniProtKB-UniRule"/>
</dbReference>
<evidence type="ECO:0000313" key="3">
    <source>
        <dbReference type="EMBL" id="STY70734.1"/>
    </source>
</evidence>
<sequence length="258" mass="29494">MLKKIFSSKKEKRDISIDKQLDLNKLPQHVGIIMDGNGRWATGKGLIRTSGHKAGVKTLKKILKTCIKYNIPILTVYAFSTENWKRPMTEVNFLMNLFSSFLAEQIDEMCEDNVRIHFIGRVDELPGNLPNELHAAEERTKNNTGVRFNVAVNYGGRDEIVTAVKNIVSEVQSGDLSIDKIDDKVIDDNLYTKDLPPVDLMIRTSGDIRLSNFLLWQAAYAEFWFTKTNWPDFSSEEFLQAIVDFQKRDRRFGGLSSK</sequence>
<reference evidence="3 4" key="1">
    <citation type="submission" date="2018-06" db="EMBL/GenBank/DDBJ databases">
        <authorList>
            <consortium name="Pathogen Informatics"/>
            <person name="Doyle S."/>
        </authorList>
    </citation>
    <scope>NUCLEOTIDE SEQUENCE [LARGE SCALE GENOMIC DNA]</scope>
    <source>
        <strain evidence="3 4">NCTC10571</strain>
    </source>
</reference>
<dbReference type="GO" id="GO:0016094">
    <property type="term" value="P:polyprenol biosynthetic process"/>
    <property type="evidence" value="ECO:0007669"/>
    <property type="project" value="TreeGrafter"/>
</dbReference>
<feature type="active site" description="Proton acceptor" evidence="2">
    <location>
        <position position="83"/>
    </location>
</feature>
<dbReference type="EC" id="2.5.1.-" evidence="2"/>
<dbReference type="STRING" id="1122216.GCA_000423385_01004"/>
<dbReference type="PROSITE" id="PS01066">
    <property type="entry name" value="UPP_SYNTHASE"/>
    <property type="match status" value="1"/>
</dbReference>
<feature type="binding site" evidence="2">
    <location>
        <begin position="36"/>
        <end position="39"/>
    </location>
    <ligand>
        <name>substrate</name>
    </ligand>
</feature>
<dbReference type="InterPro" id="IPR001441">
    <property type="entry name" value="UPP_synth-like"/>
</dbReference>
<dbReference type="AlphaFoldDB" id="A0A378NQR0"/>
<dbReference type="RefSeq" id="WP_115151242.1">
    <property type="nucleotide sequence ID" value="NZ_UGPP01000001.1"/>
</dbReference>
<feature type="active site" evidence="2">
    <location>
        <position position="35"/>
    </location>
</feature>
<dbReference type="EMBL" id="UGPP01000001">
    <property type="protein sequence ID" value="STY70734.1"/>
    <property type="molecule type" value="Genomic_DNA"/>
</dbReference>
<comment type="cofactor">
    <cofactor evidence="2">
        <name>Mg(2+)</name>
        <dbReference type="ChEBI" id="CHEBI:18420"/>
    </cofactor>
    <text evidence="2">Binds 2 magnesium ions per subunit.</text>
</comment>
<feature type="binding site" evidence="2">
    <location>
        <position position="52"/>
    </location>
    <ligand>
        <name>substrate</name>
    </ligand>
</feature>
<dbReference type="CDD" id="cd00475">
    <property type="entry name" value="Cis_IPPS"/>
    <property type="match status" value="1"/>
</dbReference>
<feature type="binding site" evidence="2">
    <location>
        <position position="203"/>
    </location>
    <ligand>
        <name>substrate</name>
    </ligand>
</feature>
<feature type="binding site" evidence="2">
    <location>
        <position position="84"/>
    </location>
    <ligand>
        <name>substrate</name>
    </ligand>
</feature>
<feature type="binding site" evidence="2">
    <location>
        <position position="35"/>
    </location>
    <ligand>
        <name>Mg(2+)</name>
        <dbReference type="ChEBI" id="CHEBI:18420"/>
    </ligand>
</feature>
<keyword evidence="1 2" id="KW-0808">Transferase</keyword>
<evidence type="ECO:0000256" key="1">
    <source>
        <dbReference type="ARBA" id="ARBA00022679"/>
    </source>
</evidence>